<evidence type="ECO:0000313" key="6">
    <source>
        <dbReference type="EMBL" id="CAI5443608.1"/>
    </source>
</evidence>
<dbReference type="Gene3D" id="2.60.40.3330">
    <property type="match status" value="1"/>
</dbReference>
<feature type="chain" id="PRO_5040422438" description="Transthyretin-like family protein" evidence="5">
    <location>
        <begin position="18"/>
        <end position="139"/>
    </location>
</feature>
<protein>
    <recommendedName>
        <fullName evidence="8">Transthyretin-like family protein</fullName>
    </recommendedName>
</protein>
<comment type="similarity">
    <text evidence="2">Belongs to the nematode transthyretin-like family.</text>
</comment>
<keyword evidence="4 5" id="KW-0732">Signal</keyword>
<evidence type="ECO:0000256" key="3">
    <source>
        <dbReference type="ARBA" id="ARBA00022525"/>
    </source>
</evidence>
<comment type="subcellular location">
    <subcellularLocation>
        <location evidence="1">Secreted</location>
    </subcellularLocation>
</comment>
<sequence>MIFAILPIFLLISLTSSTEFFIQGSMRCNLNSNFEATVELWEEDSLESGWDLMKSKNLGVRASNVSHNFNIRGTQDEGDGIFDDEYEPLLRIYHNCMSRPGTGNILRRFKSVPITTPAVNFTGLTFKLDDRMDVDYASI</sequence>
<keyword evidence="7" id="KW-1185">Reference proteome</keyword>
<dbReference type="OrthoDB" id="5881402at2759"/>
<dbReference type="EMBL" id="CANHGI010000002">
    <property type="protein sequence ID" value="CAI5443608.1"/>
    <property type="molecule type" value="Genomic_DNA"/>
</dbReference>
<reference evidence="6" key="1">
    <citation type="submission" date="2022-11" db="EMBL/GenBank/DDBJ databases">
        <authorList>
            <person name="Kikuchi T."/>
        </authorList>
    </citation>
    <scope>NUCLEOTIDE SEQUENCE</scope>
    <source>
        <strain evidence="6">PS1010</strain>
    </source>
</reference>
<dbReference type="Proteomes" id="UP001152747">
    <property type="component" value="Unassembled WGS sequence"/>
</dbReference>
<gene>
    <name evidence="6" type="ORF">CAMP_LOCUS6245</name>
</gene>
<evidence type="ECO:0000256" key="4">
    <source>
        <dbReference type="ARBA" id="ARBA00022729"/>
    </source>
</evidence>
<evidence type="ECO:0000256" key="2">
    <source>
        <dbReference type="ARBA" id="ARBA00010112"/>
    </source>
</evidence>
<dbReference type="InterPro" id="IPR001534">
    <property type="entry name" value="Transthyretin-like"/>
</dbReference>
<comment type="caution">
    <text evidence="6">The sequence shown here is derived from an EMBL/GenBank/DDBJ whole genome shotgun (WGS) entry which is preliminary data.</text>
</comment>
<evidence type="ECO:0000256" key="5">
    <source>
        <dbReference type="SAM" id="SignalP"/>
    </source>
</evidence>
<proteinExistence type="inferred from homology"/>
<dbReference type="AlphaFoldDB" id="A0A9P1IFG5"/>
<dbReference type="GO" id="GO:0005576">
    <property type="term" value="C:extracellular region"/>
    <property type="evidence" value="ECO:0007669"/>
    <property type="project" value="UniProtKB-SubCell"/>
</dbReference>
<evidence type="ECO:0008006" key="8">
    <source>
        <dbReference type="Google" id="ProtNLM"/>
    </source>
</evidence>
<evidence type="ECO:0000256" key="1">
    <source>
        <dbReference type="ARBA" id="ARBA00004613"/>
    </source>
</evidence>
<dbReference type="InterPro" id="IPR038479">
    <property type="entry name" value="Transthyretin-like_sf"/>
</dbReference>
<dbReference type="Pfam" id="PF01060">
    <property type="entry name" value="TTR-52"/>
    <property type="match status" value="1"/>
</dbReference>
<evidence type="ECO:0000313" key="7">
    <source>
        <dbReference type="Proteomes" id="UP001152747"/>
    </source>
</evidence>
<organism evidence="6 7">
    <name type="scientific">Caenorhabditis angaria</name>
    <dbReference type="NCBI Taxonomy" id="860376"/>
    <lineage>
        <taxon>Eukaryota</taxon>
        <taxon>Metazoa</taxon>
        <taxon>Ecdysozoa</taxon>
        <taxon>Nematoda</taxon>
        <taxon>Chromadorea</taxon>
        <taxon>Rhabditida</taxon>
        <taxon>Rhabditina</taxon>
        <taxon>Rhabditomorpha</taxon>
        <taxon>Rhabditoidea</taxon>
        <taxon>Rhabditidae</taxon>
        <taxon>Peloderinae</taxon>
        <taxon>Caenorhabditis</taxon>
    </lineage>
</organism>
<accession>A0A9P1IFG5</accession>
<name>A0A9P1IFG5_9PELO</name>
<feature type="signal peptide" evidence="5">
    <location>
        <begin position="1"/>
        <end position="17"/>
    </location>
</feature>
<dbReference type="GO" id="GO:0009986">
    <property type="term" value="C:cell surface"/>
    <property type="evidence" value="ECO:0007669"/>
    <property type="project" value="InterPro"/>
</dbReference>
<dbReference type="PANTHER" id="PTHR21479">
    <property type="match status" value="1"/>
</dbReference>
<keyword evidence="3" id="KW-0964">Secreted</keyword>